<keyword evidence="1" id="KW-0812">Transmembrane</keyword>
<dbReference type="AlphaFoldDB" id="A0A1F4VQB7"/>
<organism evidence="2 3">
    <name type="scientific">candidate division WWE3 bacterium RIFCSPLOWO2_01_FULL_42_11</name>
    <dbReference type="NCBI Taxonomy" id="1802627"/>
    <lineage>
        <taxon>Bacteria</taxon>
        <taxon>Katanobacteria</taxon>
    </lineage>
</organism>
<evidence type="ECO:0000256" key="1">
    <source>
        <dbReference type="SAM" id="Phobius"/>
    </source>
</evidence>
<sequence>MNRRKILTTILIILLLVGIPLAVFIAQRRTQTQSGAADFGGYELQCEGTSTKVVRVSDPTELYDEASGTYTVQWSLKNISGRKIKLHAELYSCRCPQPNAQQTPQKFINDKTYPGRMCLGNWPNTLSTDTPTETEATSPWNYCQYAYGADSSKLSSDTTIQNQKVARATTKNPPLVLEPNQEQSFEWPIATIGAQNNFCGSYMFEYVPLAIEFNDGGSPLDCKILKLPETRTTTQSVLITGNGDVPPLNYADWRPEGVTTIGGTCLPTGGPGGFKVCDALTCRACVGTECNNLTKNMCEGNADCRQSICEGTACNEVSVETVRRKLVNGEEVVSCTGITDCHLKQICQFGACKEVRGDLLPGEIACTPENAATVCELAHYACVNNACTKVPGDKVDTCDPTNSEACKVTHKACVQEACVSVTGSGTDSCQSDTECVIPPGTHKACVNLACVSVTGTGTDSCQSDTECVPPPIVHTECVNFTCKPVAGAGTNACSNNKDCEKSYYTCEDNTCVQKVGDKPANVTACDPQDPSACVPPPPPPISGTSGLAVVVSLMFGLLLLISIRMLL</sequence>
<dbReference type="EMBL" id="MEVK01000017">
    <property type="protein sequence ID" value="OGC59406.1"/>
    <property type="molecule type" value="Genomic_DNA"/>
</dbReference>
<keyword evidence="1" id="KW-0472">Membrane</keyword>
<proteinExistence type="predicted"/>
<evidence type="ECO:0000313" key="3">
    <source>
        <dbReference type="Proteomes" id="UP000178964"/>
    </source>
</evidence>
<keyword evidence="1" id="KW-1133">Transmembrane helix</keyword>
<dbReference type="Proteomes" id="UP000178964">
    <property type="component" value="Unassembled WGS sequence"/>
</dbReference>
<evidence type="ECO:0000313" key="2">
    <source>
        <dbReference type="EMBL" id="OGC59406.1"/>
    </source>
</evidence>
<feature type="transmembrane region" description="Helical" evidence="1">
    <location>
        <begin position="546"/>
        <end position="566"/>
    </location>
</feature>
<protein>
    <submittedName>
        <fullName evidence="2">Uncharacterized protein</fullName>
    </submittedName>
</protein>
<name>A0A1F4VQB7_UNCKA</name>
<comment type="caution">
    <text evidence="2">The sequence shown here is derived from an EMBL/GenBank/DDBJ whole genome shotgun (WGS) entry which is preliminary data.</text>
</comment>
<accession>A0A1F4VQB7</accession>
<gene>
    <name evidence="2" type="ORF">A3A70_00630</name>
</gene>
<reference evidence="2 3" key="1">
    <citation type="journal article" date="2016" name="Nat. Commun.">
        <title>Thousands of microbial genomes shed light on interconnected biogeochemical processes in an aquifer system.</title>
        <authorList>
            <person name="Anantharaman K."/>
            <person name="Brown C.T."/>
            <person name="Hug L.A."/>
            <person name="Sharon I."/>
            <person name="Castelle C.J."/>
            <person name="Probst A.J."/>
            <person name="Thomas B.C."/>
            <person name="Singh A."/>
            <person name="Wilkins M.J."/>
            <person name="Karaoz U."/>
            <person name="Brodie E.L."/>
            <person name="Williams K.H."/>
            <person name="Hubbard S.S."/>
            <person name="Banfield J.F."/>
        </authorList>
    </citation>
    <scope>NUCLEOTIDE SEQUENCE [LARGE SCALE GENOMIC DNA]</scope>
</reference>